<accession>A0ABW9SIX2</accession>
<keyword evidence="3" id="KW-1185">Reference proteome</keyword>
<proteinExistence type="predicted"/>
<feature type="signal peptide" evidence="1">
    <location>
        <begin position="1"/>
        <end position="20"/>
    </location>
</feature>
<feature type="chain" id="PRO_5046089048" evidence="1">
    <location>
        <begin position="21"/>
        <end position="58"/>
    </location>
</feature>
<evidence type="ECO:0000256" key="1">
    <source>
        <dbReference type="SAM" id="SignalP"/>
    </source>
</evidence>
<keyword evidence="1" id="KW-0732">Signal</keyword>
<evidence type="ECO:0000313" key="2">
    <source>
        <dbReference type="EMBL" id="MTU42005.1"/>
    </source>
</evidence>
<feature type="non-terminal residue" evidence="2">
    <location>
        <position position="58"/>
    </location>
</feature>
<gene>
    <name evidence="2" type="ORF">GMD82_21815</name>
</gene>
<protein>
    <submittedName>
        <fullName evidence="2">Conjugative transposon protein TraN</fullName>
    </submittedName>
</protein>
<evidence type="ECO:0000313" key="3">
    <source>
        <dbReference type="Proteomes" id="UP000434916"/>
    </source>
</evidence>
<organism evidence="2 3">
    <name type="scientific">Parabacteroides merdae</name>
    <dbReference type="NCBI Taxonomy" id="46503"/>
    <lineage>
        <taxon>Bacteria</taxon>
        <taxon>Pseudomonadati</taxon>
        <taxon>Bacteroidota</taxon>
        <taxon>Bacteroidia</taxon>
        <taxon>Bacteroidales</taxon>
        <taxon>Tannerellaceae</taxon>
        <taxon>Parabacteroides</taxon>
    </lineage>
</organism>
<name>A0ABW9SIX2_9BACT</name>
<dbReference type="Proteomes" id="UP000434916">
    <property type="component" value="Unassembled WGS sequence"/>
</dbReference>
<dbReference type="EMBL" id="WNCN01000094">
    <property type="protein sequence ID" value="MTU42005.1"/>
    <property type="molecule type" value="Genomic_DNA"/>
</dbReference>
<sequence length="58" mass="6467">MKKIFGWVALLMGMVTGANAQVNDTIQRVTGNDLYQGITRKLPYRQMVTPHGVQVTFA</sequence>
<reference evidence="2 3" key="1">
    <citation type="journal article" date="2019" name="Nat. Med.">
        <title>A library of human gut bacterial isolates paired with longitudinal multiomics data enables mechanistic microbiome research.</title>
        <authorList>
            <person name="Poyet M."/>
            <person name="Groussin M."/>
            <person name="Gibbons S.M."/>
            <person name="Avila-Pacheco J."/>
            <person name="Jiang X."/>
            <person name="Kearney S.M."/>
            <person name="Perrotta A.R."/>
            <person name="Berdy B."/>
            <person name="Zhao S."/>
            <person name="Lieberman T.D."/>
            <person name="Swanson P.K."/>
            <person name="Smith M."/>
            <person name="Roesemann S."/>
            <person name="Alexander J.E."/>
            <person name="Rich S.A."/>
            <person name="Livny J."/>
            <person name="Vlamakis H."/>
            <person name="Clish C."/>
            <person name="Bullock K."/>
            <person name="Deik A."/>
            <person name="Scott J."/>
            <person name="Pierce K.A."/>
            <person name="Xavier R.J."/>
            <person name="Alm E.J."/>
        </authorList>
    </citation>
    <scope>NUCLEOTIDE SEQUENCE [LARGE SCALE GENOMIC DNA]</scope>
    <source>
        <strain evidence="2 3">BIOML-A29</strain>
    </source>
</reference>
<comment type="caution">
    <text evidence="2">The sequence shown here is derived from an EMBL/GenBank/DDBJ whole genome shotgun (WGS) entry which is preliminary data.</text>
</comment>